<protein>
    <submittedName>
        <fullName evidence="1">Uncharacterized protein</fullName>
    </submittedName>
</protein>
<gene>
    <name evidence="1" type="ORF">RM698_32280</name>
</gene>
<accession>A0ABU2RAI6</accession>
<evidence type="ECO:0000313" key="2">
    <source>
        <dbReference type="Proteomes" id="UP001183610"/>
    </source>
</evidence>
<keyword evidence="2" id="KW-1185">Reference proteome</keyword>
<evidence type="ECO:0000313" key="1">
    <source>
        <dbReference type="EMBL" id="MDT0413693.1"/>
    </source>
</evidence>
<name>A0ABU2RAI6_9ACTN</name>
<reference evidence="2" key="1">
    <citation type="submission" date="2023-07" db="EMBL/GenBank/DDBJ databases">
        <title>30 novel species of actinomycetes from the DSMZ collection.</title>
        <authorList>
            <person name="Nouioui I."/>
        </authorList>
    </citation>
    <scope>NUCLEOTIDE SEQUENCE [LARGE SCALE GENOMIC DNA]</scope>
    <source>
        <strain evidence="2">DSM 41979</strain>
    </source>
</reference>
<dbReference type="EMBL" id="JAVRET010000174">
    <property type="protein sequence ID" value="MDT0413693.1"/>
    <property type="molecule type" value="Genomic_DNA"/>
</dbReference>
<sequence length="49" mass="5288">MRGNLLTGALTMPWLLITGTSSPWTAPVLAALSTATVGSSVVYRRVWQR</sequence>
<comment type="caution">
    <text evidence="1">The sequence shown here is derived from an EMBL/GenBank/DDBJ whole genome shotgun (WGS) entry which is preliminary data.</text>
</comment>
<dbReference type="Proteomes" id="UP001183610">
    <property type="component" value="Unassembled WGS sequence"/>
</dbReference>
<proteinExistence type="predicted"/>
<organism evidence="1 2">
    <name type="scientific">Streptomyces evansiae</name>
    <dbReference type="NCBI Taxonomy" id="3075535"/>
    <lineage>
        <taxon>Bacteria</taxon>
        <taxon>Bacillati</taxon>
        <taxon>Actinomycetota</taxon>
        <taxon>Actinomycetes</taxon>
        <taxon>Kitasatosporales</taxon>
        <taxon>Streptomycetaceae</taxon>
        <taxon>Streptomyces</taxon>
    </lineage>
</organism>
<dbReference type="RefSeq" id="WP_176724672.1">
    <property type="nucleotide sequence ID" value="NZ_JAVRET010000174.1"/>
</dbReference>